<dbReference type="SMART" id="SM00869">
    <property type="entry name" value="Autotransporter"/>
    <property type="match status" value="1"/>
</dbReference>
<evidence type="ECO:0000313" key="3">
    <source>
        <dbReference type="Proteomes" id="UP001156882"/>
    </source>
</evidence>
<sequence length="2094" mass="207101">MSRGTRRRVMAILRLVSRIVVFGRSAKAGRLGGAGVSALLAMVGGLAFAGTGAEAASTCQTGTANQTTVAGTATCALGSYDPTINDNKVGATIVGNGDNITIQGNASFVQGDSGGVNQPLNTLPIVSGNPNQLNVQTGLKNLAVASPDPITGSTTTVNAYSTSNFVQSNWGDNTTWAHTHDVNGRQYINANIATVGATGGRASVSIGNSVDTAGVGSAIDIESRQTVLTYANGTGNATSEVDWTSRNQIKLTSGVAATGSSATATATFSAATYGGTFTAFDGSTWTVTNVTQLQAYNNFLIASAQNGALHTQAAYDAAFAQGVSYSTQNVVYDNSTSPGDELGLPLGTLAVIQADGAKAIGRVTASGQLDVRGGYALWATNGGTVINDGRISGHFTQVELENGSIGINNGVISSGYASGNNFDTSTGAPPPNNFSSAGYVGGRGVLASSSTYTNNGIMNVAGRSDSGLCTGAGCSDNKAIGLTGSSTATNTGIINVGVNPGIIDGSVSGAVVNGTSVFTNAAGGTIYLGRAAQYSATSPEVVPDVALSVQSYGISITDVGRGSGKGINNGTITIGTKTENAAAMAAMPGATGTLTNNGTINVNGAVAGVPALNVGMSVVDSTSIVTNGAAGVINLNGVNGVGIQILSDNGTATAATSNGTIHVAGGADPASGTRNFGVWVDGAKATATVNGAVNLTGQGAIGVHARNGGTVNVGATGAVNFVSGSDQIGFYGYGNGSKINNAATALDVSTQNSTLFLMAGGADFAGGTSTLTGSGQGSTVVRVRDAGSDLQSGAMTVNLTGTGARGFYVEGGATGTIAATAKINMLGDGVIAGIVDGQDHDLTGAAVGAPVPTTSLTSAATLTSAKDNVTGYIAENQAQFTNSGDITFTGAHTTGISVETGATGTNSGNIAVTNGGVGIAVASGAGGLTTTANNTGKITVNGGSVADRTRGVVADGVNAVANMQAGSTLTLNGTGAIGAQALNGAKINVSGTALPVFNGSDQIAFHALGAGSTITSTATALDANNTRATLFRIEDGASLTSATPLTASGTGSVAVNATGKTTNVELTGGALNVTGASATGFIVEGGATGSIDAGVSASLTGAGGLIGLADGQKHDLSGAAVGAPDAATTLTNQAAIAVAGANATAFQAQNLGKIVNQGTITMSGANATAVHVLAGGDLNNQANITVANGTGVFLEGAGSTIENASTITANDGTAALRIANGAGLAVNTGTYVGGGTAHAILVDTGTTGLNTGAVTLTTNGTGNGIENKAELAGIGLTGTTINVNGSGAGIRTATSTATASTATINANGAGATSYLFQKADGTATANDLNIGAGYVFNVVGANATGVTVNTTGQAEVDSSVHVTGAGATGINVASASQAVIGATVDVAAGGGSALKVATSNPVVSTGSLTSQSTAPVVDLSPATGGANFTNQGTIASTGPAGTAILGSAAADTINMVAGNITGIVKAGAGSDAVNWTGGSLNGSIEMGAGNDTLTIANKAAADLATVYHLDGGTPDSGDKNDVLNLSNIQYEGASLAADNLAKGINLGTGWDTINLKNGTDWTLTGNLTMDDPTVNIDATSVLRAGNGINPVIAAVNGPVTVNNAGLIDLTNGTTGPTDTLTIKGNYVGQGGTIRLDTYLGDDASPSDKLVIDGGNGGGTATGSTLLDIVNASGPGAQTTKDGILVVQAINSATTDPAAFHMNGAVSAGAFDYSLFYGGVGADATNQNWYLRSVDPVRGGPALNPDAQTVLPYADVLSTYAFSTLGTLQQRTGNRIWPNGTPADPVWCKDASQNYRCTPTTEQNGAYQRGGPVLYGAGAWGRVGGQYSSFTPRAGSSYTQGLGFTQAGYEGTLFENGAGELTFGAYGTIGTSVARIKMTRDPVSGAVRPDGKITTTGYGLGVNLTWLGDNGLYVDGIGQFTYYQSDLSNSRGGKNKGWSSLLSVEVGKRFDLGSGWSIVPQAQLAWTHVDFSSYTDTLGDRVALGAGDSLKGRAGVRLENLSSWKGDDGKMRRLQIYGIANLSYEFLGGTSMDVAGTTVHQKNQKLWGEVGVGGTYAWNDKWSVYGEADIATALSGHGGKDNYIVKGTAGLRYMW</sequence>
<dbReference type="InterPro" id="IPR036709">
    <property type="entry name" value="Autotransporte_beta_dom_sf"/>
</dbReference>
<dbReference type="InterPro" id="IPR006315">
    <property type="entry name" value="OM_autotransptr_brl_dom"/>
</dbReference>
<dbReference type="InterPro" id="IPR005546">
    <property type="entry name" value="Autotransporte_beta"/>
</dbReference>
<dbReference type="PANTHER" id="PTHR35037">
    <property type="entry name" value="C-TERMINAL REGION OF AIDA-LIKE PROTEIN"/>
    <property type="match status" value="1"/>
</dbReference>
<dbReference type="Gene3D" id="2.40.128.130">
    <property type="entry name" value="Autotransporter beta-domain"/>
    <property type="match status" value="1"/>
</dbReference>
<evidence type="ECO:0000259" key="1">
    <source>
        <dbReference type="PROSITE" id="PS51208"/>
    </source>
</evidence>
<dbReference type="Proteomes" id="UP001156882">
    <property type="component" value="Unassembled WGS sequence"/>
</dbReference>
<dbReference type="NCBIfam" id="TIGR01414">
    <property type="entry name" value="autotrans_barl"/>
    <property type="match status" value="1"/>
</dbReference>
<dbReference type="PROSITE" id="PS51208">
    <property type="entry name" value="AUTOTRANSPORTER"/>
    <property type="match status" value="1"/>
</dbReference>
<proteinExistence type="predicted"/>
<dbReference type="SUPFAM" id="SSF51126">
    <property type="entry name" value="Pectin lyase-like"/>
    <property type="match status" value="1"/>
</dbReference>
<dbReference type="Gene3D" id="2.160.20.20">
    <property type="match status" value="1"/>
</dbReference>
<dbReference type="EMBL" id="BSPC01000028">
    <property type="protein sequence ID" value="GLS20404.1"/>
    <property type="molecule type" value="Genomic_DNA"/>
</dbReference>
<dbReference type="InterPro" id="IPR051551">
    <property type="entry name" value="Autotransporter_adhesion"/>
</dbReference>
<dbReference type="CDD" id="cd01344">
    <property type="entry name" value="PL2_Passenger_AT"/>
    <property type="match status" value="1"/>
</dbReference>
<dbReference type="InterPro" id="IPR011050">
    <property type="entry name" value="Pectin_lyase_fold/virulence"/>
</dbReference>
<accession>A0ABQ6CKY1</accession>
<reference evidence="3" key="1">
    <citation type="journal article" date="2019" name="Int. J. Syst. Evol. Microbiol.">
        <title>The Global Catalogue of Microorganisms (GCM) 10K type strain sequencing project: providing services to taxonomists for standard genome sequencing and annotation.</title>
        <authorList>
            <consortium name="The Broad Institute Genomics Platform"/>
            <consortium name="The Broad Institute Genome Sequencing Center for Infectious Disease"/>
            <person name="Wu L."/>
            <person name="Ma J."/>
        </authorList>
    </citation>
    <scope>NUCLEOTIDE SEQUENCE [LARGE SCALE GENOMIC DNA]</scope>
    <source>
        <strain evidence="3">NBRC 101365</strain>
    </source>
</reference>
<feature type="domain" description="Autotransporter" evidence="1">
    <location>
        <begin position="1811"/>
        <end position="2094"/>
    </location>
</feature>
<protein>
    <recommendedName>
        <fullName evidence="1">Autotransporter domain-containing protein</fullName>
    </recommendedName>
</protein>
<keyword evidence="3" id="KW-1185">Reference proteome</keyword>
<evidence type="ECO:0000313" key="2">
    <source>
        <dbReference type="EMBL" id="GLS20404.1"/>
    </source>
</evidence>
<organism evidence="2 3">
    <name type="scientific">Labrys miyagiensis</name>
    <dbReference type="NCBI Taxonomy" id="346912"/>
    <lineage>
        <taxon>Bacteria</taxon>
        <taxon>Pseudomonadati</taxon>
        <taxon>Pseudomonadota</taxon>
        <taxon>Alphaproteobacteria</taxon>
        <taxon>Hyphomicrobiales</taxon>
        <taxon>Xanthobacteraceae</taxon>
        <taxon>Labrys</taxon>
    </lineage>
</organism>
<dbReference type="InterPro" id="IPR043990">
    <property type="entry name" value="AC_1"/>
</dbReference>
<dbReference type="InterPro" id="IPR012332">
    <property type="entry name" value="Autotransporter_pectin_lyase_C"/>
</dbReference>
<dbReference type="RefSeq" id="WP_284313494.1">
    <property type="nucleotide sequence ID" value="NZ_BSPC01000028.1"/>
</dbReference>
<comment type="caution">
    <text evidence="2">The sequence shown here is derived from an EMBL/GenBank/DDBJ whole genome shotgun (WGS) entry which is preliminary data.</text>
</comment>
<dbReference type="Pfam" id="PF18883">
    <property type="entry name" value="AC_1"/>
    <property type="match status" value="1"/>
</dbReference>
<dbReference type="PANTHER" id="PTHR35037:SF3">
    <property type="entry name" value="C-TERMINAL REGION OF AIDA-LIKE PROTEIN"/>
    <property type="match status" value="1"/>
</dbReference>
<name>A0ABQ6CKY1_9HYPH</name>
<gene>
    <name evidence="2" type="ORF">GCM10007874_34210</name>
</gene>
<dbReference type="SUPFAM" id="SSF103515">
    <property type="entry name" value="Autotransporter"/>
    <property type="match status" value="1"/>
</dbReference>